<name>A0A517ME96_9BACT</name>
<dbReference type="Proteomes" id="UP000320672">
    <property type="component" value="Chromosome"/>
</dbReference>
<reference evidence="2 3" key="1">
    <citation type="submission" date="2019-02" db="EMBL/GenBank/DDBJ databases">
        <title>Deep-cultivation of Planctomycetes and their phenomic and genomic characterization uncovers novel biology.</title>
        <authorList>
            <person name="Wiegand S."/>
            <person name="Jogler M."/>
            <person name="Boedeker C."/>
            <person name="Pinto D."/>
            <person name="Vollmers J."/>
            <person name="Rivas-Marin E."/>
            <person name="Kohn T."/>
            <person name="Peeters S.H."/>
            <person name="Heuer A."/>
            <person name="Rast P."/>
            <person name="Oberbeckmann S."/>
            <person name="Bunk B."/>
            <person name="Jeske O."/>
            <person name="Meyerdierks A."/>
            <person name="Storesund J.E."/>
            <person name="Kallscheuer N."/>
            <person name="Luecker S."/>
            <person name="Lage O.M."/>
            <person name="Pohl T."/>
            <person name="Merkel B.J."/>
            <person name="Hornburger P."/>
            <person name="Mueller R.-W."/>
            <person name="Bruemmer F."/>
            <person name="Labrenz M."/>
            <person name="Spormann A.M."/>
            <person name="Op den Camp H."/>
            <person name="Overmann J."/>
            <person name="Amann R."/>
            <person name="Jetten M.S.M."/>
            <person name="Mascher T."/>
            <person name="Medema M.H."/>
            <person name="Devos D.P."/>
            <person name="Kaster A.-K."/>
            <person name="Ovreas L."/>
            <person name="Rohde M."/>
            <person name="Galperin M.Y."/>
            <person name="Jogler C."/>
        </authorList>
    </citation>
    <scope>NUCLEOTIDE SEQUENCE [LARGE SCALE GENOMIC DNA]</scope>
    <source>
        <strain evidence="2 3">FF011L</strain>
    </source>
</reference>
<dbReference type="KEGG" id="rml:FF011L_19750"/>
<dbReference type="AlphaFoldDB" id="A0A517ME96"/>
<dbReference type="EMBL" id="CP036262">
    <property type="protein sequence ID" value="QDS93214.1"/>
    <property type="molecule type" value="Genomic_DNA"/>
</dbReference>
<feature type="region of interest" description="Disordered" evidence="1">
    <location>
        <begin position="106"/>
        <end position="205"/>
    </location>
</feature>
<protein>
    <submittedName>
        <fullName evidence="2">Uncharacterized protein</fullName>
    </submittedName>
</protein>
<evidence type="ECO:0000256" key="1">
    <source>
        <dbReference type="SAM" id="MobiDB-lite"/>
    </source>
</evidence>
<dbReference type="RefSeq" id="WP_145351419.1">
    <property type="nucleotide sequence ID" value="NZ_CP036262.1"/>
</dbReference>
<gene>
    <name evidence="2" type="ORF">FF011L_19750</name>
</gene>
<accession>A0A517ME96</accession>
<evidence type="ECO:0000313" key="2">
    <source>
        <dbReference type="EMBL" id="QDS93214.1"/>
    </source>
</evidence>
<proteinExistence type="predicted"/>
<feature type="compositionally biased region" description="Low complexity" evidence="1">
    <location>
        <begin position="133"/>
        <end position="146"/>
    </location>
</feature>
<sequence>MRTISYGIPILILGILAALPFRRTSTESVPIATPRSFDSGESTLREISTGNADLWSPDPEPPRADQPAPAAIPELPSDYNDVAIPMETPPEINDRFSATVPTPVRPPSAWASQRIAIPPATTVSEPAPELAKESSTAESSTAAPPAFRVSYPNATAARSRVSSETEQQRSALPPTPPQPGFGKESFQPAVEAAKPRKRYFIREPS</sequence>
<keyword evidence="3" id="KW-1185">Reference proteome</keyword>
<evidence type="ECO:0000313" key="3">
    <source>
        <dbReference type="Proteomes" id="UP000320672"/>
    </source>
</evidence>
<organism evidence="2 3">
    <name type="scientific">Roseimaritima multifibrata</name>
    <dbReference type="NCBI Taxonomy" id="1930274"/>
    <lineage>
        <taxon>Bacteria</taxon>
        <taxon>Pseudomonadati</taxon>
        <taxon>Planctomycetota</taxon>
        <taxon>Planctomycetia</taxon>
        <taxon>Pirellulales</taxon>
        <taxon>Pirellulaceae</taxon>
        <taxon>Roseimaritima</taxon>
    </lineage>
</organism>